<dbReference type="AlphaFoldDB" id="A0A0V1PQ58"/>
<dbReference type="EMBL" id="LMYN01000353">
    <property type="protein sequence ID" value="KRZ98305.1"/>
    <property type="molecule type" value="Genomic_DNA"/>
</dbReference>
<proteinExistence type="predicted"/>
<evidence type="ECO:0000313" key="2">
    <source>
        <dbReference type="Proteomes" id="UP000054251"/>
    </source>
</evidence>
<comment type="caution">
    <text evidence="1">The sequence shown here is derived from an EMBL/GenBank/DDBJ whole genome shotgun (WGS) entry which is preliminary data.</text>
</comment>
<organism evidence="1 2">
    <name type="scientific">Debaryomyces fabryi</name>
    <dbReference type="NCBI Taxonomy" id="58627"/>
    <lineage>
        <taxon>Eukaryota</taxon>
        <taxon>Fungi</taxon>
        <taxon>Dikarya</taxon>
        <taxon>Ascomycota</taxon>
        <taxon>Saccharomycotina</taxon>
        <taxon>Pichiomycetes</taxon>
        <taxon>Debaryomycetaceae</taxon>
        <taxon>Debaryomyces</taxon>
    </lineage>
</organism>
<accession>A0A0V1PQ58</accession>
<protein>
    <submittedName>
        <fullName evidence="1">Uncharacterized protein</fullName>
    </submittedName>
</protein>
<dbReference type="Proteomes" id="UP000054251">
    <property type="component" value="Unassembled WGS sequence"/>
</dbReference>
<gene>
    <name evidence="1" type="ORF">AC631_05934</name>
</gene>
<keyword evidence="2" id="KW-1185">Reference proteome</keyword>
<dbReference type="RefSeq" id="XP_015464408.1">
    <property type="nucleotide sequence ID" value="XM_015614763.1"/>
</dbReference>
<dbReference type="GeneID" id="26842943"/>
<reference evidence="1 2" key="1">
    <citation type="submission" date="2015-11" db="EMBL/GenBank/DDBJ databases">
        <title>The genome of Debaryomyces fabryi.</title>
        <authorList>
            <person name="Tafer H."/>
            <person name="Lopandic K."/>
        </authorList>
    </citation>
    <scope>NUCLEOTIDE SEQUENCE [LARGE SCALE GENOMIC DNA]</scope>
    <source>
        <strain evidence="1 2">CBS 789</strain>
    </source>
</reference>
<sequence length="70" mass="8199">MLYIVGRVDLRFYKPGKLLPLDEMVTAKQFEVSDDSLDLNFNRNVFKMSVLKEKIMEDSFQDCGSSDFHF</sequence>
<evidence type="ECO:0000313" key="1">
    <source>
        <dbReference type="EMBL" id="KRZ98305.1"/>
    </source>
</evidence>
<name>A0A0V1PQ58_9ASCO</name>